<dbReference type="GeneID" id="36564440"/>
<protein>
    <recommendedName>
        <fullName evidence="2">ERCC4 domain-containing protein</fullName>
    </recommendedName>
</protein>
<evidence type="ECO:0000313" key="4">
    <source>
        <dbReference type="Proteomes" id="UP000241107"/>
    </source>
</evidence>
<dbReference type="OrthoDB" id="343092at2759"/>
<evidence type="ECO:0000313" key="3">
    <source>
        <dbReference type="EMBL" id="PSK41367.1"/>
    </source>
</evidence>
<sequence>MPAPKRRVKKIIPPSSFSQQLEKRVDDVKVTEPAINLPKQPSKITTKKLIPEFIEDELSDPITSSPKTSQVFTEPASQTKSQKTNQKDEKFSKKDWKEANKATRKKEEILSEMIIELASSVESKLSGTYFDEVFTGTQCRKKTTNIPSISWKRKVKAILNIQKDIFEPCEPRELSEKVIVLFYEADVLIELIQKGSLRVDHDLAVRSARAEEPNIDYYVMVMVTGLKEYLRKLQGIEDRAYRDQMLEKMNEPVSKKRKQEEVVLKASEAQLCIQQAGVDFGLNMFSVRNQHEAIDWLHSFTYTIGSALYDKFQRNASLANIGTVRLGTDQRSTFIEILKKFNLMTQPRAEKLYEFYTSPVAIYKRFLTNDSLGTVKGKNIVPPSANAAMKRVFTATDPSQVIT</sequence>
<feature type="region of interest" description="Disordered" evidence="1">
    <location>
        <begin position="57"/>
        <end position="99"/>
    </location>
</feature>
<feature type="compositionally biased region" description="Basic residues" evidence="1">
    <location>
        <begin position="1"/>
        <end position="10"/>
    </location>
</feature>
<comment type="caution">
    <text evidence="3">The sequence shown here is derived from an EMBL/GenBank/DDBJ whole genome shotgun (WGS) entry which is preliminary data.</text>
</comment>
<feature type="region of interest" description="Disordered" evidence="1">
    <location>
        <begin position="1"/>
        <end position="24"/>
    </location>
</feature>
<dbReference type="RefSeq" id="XP_024716066.1">
    <property type="nucleotide sequence ID" value="XM_024856467.1"/>
</dbReference>
<dbReference type="GO" id="GO:0004518">
    <property type="term" value="F:nuclease activity"/>
    <property type="evidence" value="ECO:0007669"/>
    <property type="project" value="InterPro"/>
</dbReference>
<organism evidence="3 4">
    <name type="scientific">Candidozyma pseudohaemuli</name>
    <dbReference type="NCBI Taxonomy" id="418784"/>
    <lineage>
        <taxon>Eukaryota</taxon>
        <taxon>Fungi</taxon>
        <taxon>Dikarya</taxon>
        <taxon>Ascomycota</taxon>
        <taxon>Saccharomycotina</taxon>
        <taxon>Pichiomycetes</taxon>
        <taxon>Metschnikowiaceae</taxon>
        <taxon>Candidozyma</taxon>
    </lineage>
</organism>
<evidence type="ECO:0000256" key="1">
    <source>
        <dbReference type="SAM" id="MobiDB-lite"/>
    </source>
</evidence>
<proteinExistence type="predicted"/>
<feature type="compositionally biased region" description="Polar residues" evidence="1">
    <location>
        <begin position="61"/>
        <end position="84"/>
    </location>
</feature>
<dbReference type="AlphaFoldDB" id="A0A2P7YZI0"/>
<dbReference type="InterPro" id="IPR006166">
    <property type="entry name" value="ERCC4_domain"/>
</dbReference>
<dbReference type="SMART" id="SM00891">
    <property type="entry name" value="ERCC4"/>
    <property type="match status" value="1"/>
</dbReference>
<keyword evidence="4" id="KW-1185">Reference proteome</keyword>
<gene>
    <name evidence="3" type="ORF">C7M61_001049</name>
</gene>
<dbReference type="GO" id="GO:0061982">
    <property type="term" value="P:meiosis I cell cycle process"/>
    <property type="evidence" value="ECO:0007669"/>
    <property type="project" value="UniProtKB-ARBA"/>
</dbReference>
<accession>A0A2P7YZI0</accession>
<dbReference type="GO" id="GO:0006310">
    <property type="term" value="P:DNA recombination"/>
    <property type="evidence" value="ECO:0007669"/>
    <property type="project" value="UniProtKB-ARBA"/>
</dbReference>
<dbReference type="EMBL" id="PYFQ01000001">
    <property type="protein sequence ID" value="PSK41367.1"/>
    <property type="molecule type" value="Genomic_DNA"/>
</dbReference>
<reference evidence="3 4" key="1">
    <citation type="submission" date="2018-03" db="EMBL/GenBank/DDBJ databases">
        <title>Candida pseudohaemulonii genome assembly and annotation.</title>
        <authorList>
            <person name="Munoz J.F."/>
            <person name="Gade L.G."/>
            <person name="Chow N.A."/>
            <person name="Litvintseva A.P."/>
            <person name="Loparev V.N."/>
            <person name="Cuomo C.A."/>
        </authorList>
    </citation>
    <scope>NUCLEOTIDE SEQUENCE [LARGE SCALE GENOMIC DNA]</scope>
    <source>
        <strain evidence="3 4">B12108</strain>
    </source>
</reference>
<evidence type="ECO:0000259" key="2">
    <source>
        <dbReference type="SMART" id="SM00891"/>
    </source>
</evidence>
<dbReference type="STRING" id="418784.A0A2P7YZI0"/>
<dbReference type="GO" id="GO:0003677">
    <property type="term" value="F:DNA binding"/>
    <property type="evidence" value="ECO:0007669"/>
    <property type="project" value="InterPro"/>
</dbReference>
<feature type="domain" description="ERCC4" evidence="2">
    <location>
        <begin position="128"/>
        <end position="367"/>
    </location>
</feature>
<feature type="compositionally biased region" description="Basic and acidic residues" evidence="1">
    <location>
        <begin position="85"/>
        <end position="99"/>
    </location>
</feature>
<name>A0A2P7YZI0_9ASCO</name>
<dbReference type="VEuPathDB" id="FungiDB:C7M61_001049"/>
<dbReference type="Proteomes" id="UP000241107">
    <property type="component" value="Unassembled WGS sequence"/>
</dbReference>